<evidence type="ECO:0000313" key="3">
    <source>
        <dbReference type="Proteomes" id="UP000299102"/>
    </source>
</evidence>
<dbReference type="Proteomes" id="UP000299102">
    <property type="component" value="Unassembled WGS sequence"/>
</dbReference>
<accession>A0A4C2A7I4</accession>
<evidence type="ECO:0000313" key="2">
    <source>
        <dbReference type="EMBL" id="GBP95184.1"/>
    </source>
</evidence>
<dbReference type="AlphaFoldDB" id="A0A4C2A7I4"/>
<organism evidence="2 3">
    <name type="scientific">Eumeta variegata</name>
    <name type="common">Bagworm moth</name>
    <name type="synonym">Eumeta japonica</name>
    <dbReference type="NCBI Taxonomy" id="151549"/>
    <lineage>
        <taxon>Eukaryota</taxon>
        <taxon>Metazoa</taxon>
        <taxon>Ecdysozoa</taxon>
        <taxon>Arthropoda</taxon>
        <taxon>Hexapoda</taxon>
        <taxon>Insecta</taxon>
        <taxon>Pterygota</taxon>
        <taxon>Neoptera</taxon>
        <taxon>Endopterygota</taxon>
        <taxon>Lepidoptera</taxon>
        <taxon>Glossata</taxon>
        <taxon>Ditrysia</taxon>
        <taxon>Tineoidea</taxon>
        <taxon>Psychidae</taxon>
        <taxon>Oiketicinae</taxon>
        <taxon>Eumeta</taxon>
    </lineage>
</organism>
<comment type="caution">
    <text evidence="2">The sequence shown here is derived from an EMBL/GenBank/DDBJ whole genome shotgun (WGS) entry which is preliminary data.</text>
</comment>
<keyword evidence="3" id="KW-1185">Reference proteome</keyword>
<dbReference type="EMBL" id="BGZK01002595">
    <property type="protein sequence ID" value="GBP95184.1"/>
    <property type="molecule type" value="Genomic_DNA"/>
</dbReference>
<reference evidence="2 3" key="1">
    <citation type="journal article" date="2019" name="Commun. Biol.">
        <title>The bagworm genome reveals a unique fibroin gene that provides high tensile strength.</title>
        <authorList>
            <person name="Kono N."/>
            <person name="Nakamura H."/>
            <person name="Ohtoshi R."/>
            <person name="Tomita M."/>
            <person name="Numata K."/>
            <person name="Arakawa K."/>
        </authorList>
    </citation>
    <scope>NUCLEOTIDE SEQUENCE [LARGE SCALE GENOMIC DNA]</scope>
</reference>
<proteinExistence type="predicted"/>
<protein>
    <submittedName>
        <fullName evidence="2">Uncharacterized protein</fullName>
    </submittedName>
</protein>
<feature type="region of interest" description="Disordered" evidence="1">
    <location>
        <begin position="64"/>
        <end position="96"/>
    </location>
</feature>
<gene>
    <name evidence="2" type="ORF">EVAR_67581_1</name>
</gene>
<evidence type="ECO:0000256" key="1">
    <source>
        <dbReference type="SAM" id="MobiDB-lite"/>
    </source>
</evidence>
<sequence length="96" mass="10546">MTSLPLLSLNNKRPAVKRGGGIKLLRPCNPLVYVRKRACTGAARRGARGARRARRQISIKSNQCLHNSPPAHKSYANARRASARARDAPITMKTNC</sequence>
<name>A0A4C2A7I4_EUMVA</name>